<dbReference type="InterPro" id="IPR034099">
    <property type="entry name" value="SmD3"/>
</dbReference>
<keyword evidence="4" id="KW-0963">Cytoplasm</keyword>
<dbReference type="GO" id="GO:0003723">
    <property type="term" value="F:RNA binding"/>
    <property type="evidence" value="ECO:0007669"/>
    <property type="project" value="InterPro"/>
</dbReference>
<dbReference type="FunFam" id="2.30.30.100:FF:000002">
    <property type="entry name" value="Small nuclear ribonucleoprotein Sm D3"/>
    <property type="match status" value="1"/>
</dbReference>
<dbReference type="Gene3D" id="2.30.30.100">
    <property type="match status" value="1"/>
</dbReference>
<dbReference type="GO" id="GO:0005685">
    <property type="term" value="C:U1 snRNP"/>
    <property type="evidence" value="ECO:0007669"/>
    <property type="project" value="UniProtKB-ARBA"/>
</dbReference>
<keyword evidence="12" id="KW-1185">Reference proteome</keyword>
<dbReference type="OrthoDB" id="6425924at2759"/>
<dbReference type="InterPro" id="IPR027141">
    <property type="entry name" value="LSm4/Sm_D1/D3"/>
</dbReference>
<evidence type="ECO:0000256" key="7">
    <source>
        <dbReference type="ARBA" id="ARBA00023242"/>
    </source>
</evidence>
<sequence length="122" mass="13828">MSRKSELQHLIKNNRKYYNGSVMSGIPVKLLNEAQGHIVSLELTTGETYRGKLVESEDNMNVQLRDVTVTGTDSKVTGMDHVFVRGSHIRFFVVPDMLKNAPMFKTGPQYRPSPPIRGPRKR</sequence>
<dbReference type="PROSITE" id="PS52002">
    <property type="entry name" value="SM"/>
    <property type="match status" value="1"/>
</dbReference>
<protein>
    <recommendedName>
        <fullName evidence="9">Small nuclear ribonucleoprotein Sm D3</fullName>
        <shortName evidence="9">Sm-D3</shortName>
    </recommendedName>
    <alternativeName>
        <fullName evidence="9">snRNP core protein D3</fullName>
    </alternativeName>
</protein>
<dbReference type="EMBL" id="CP058609">
    <property type="protein sequence ID" value="QLG73890.1"/>
    <property type="molecule type" value="Genomic_DNA"/>
</dbReference>
<name>A0A7H9B5N4_ZYGMR</name>
<evidence type="ECO:0000256" key="8">
    <source>
        <dbReference type="ARBA" id="ARBA00023274"/>
    </source>
</evidence>
<dbReference type="Pfam" id="PF01423">
    <property type="entry name" value="LSM"/>
    <property type="match status" value="1"/>
</dbReference>
<reference evidence="11 12" key="1">
    <citation type="submission" date="2020-07" db="EMBL/GenBank/DDBJ databases">
        <title>The yeast mating-type switching endonuclease HO is a domesticated member of an unorthodox homing genetic element family.</title>
        <authorList>
            <person name="Coughlan A.Y."/>
            <person name="Lombardi L."/>
            <person name="Braun-Galleani S."/>
            <person name="Martos A.R."/>
            <person name="Galeote V."/>
            <person name="Bigey F."/>
            <person name="Dequin S."/>
            <person name="Byrne K.P."/>
            <person name="Wolfe K.H."/>
        </authorList>
    </citation>
    <scope>NUCLEOTIDE SEQUENCE [LARGE SCALE GENOMIC DNA]</scope>
    <source>
        <strain evidence="11 12">NRRL Y-6702</strain>
    </source>
</reference>
<evidence type="ECO:0000313" key="12">
    <source>
        <dbReference type="Proteomes" id="UP000509704"/>
    </source>
</evidence>
<feature type="domain" description="Sm" evidence="10">
    <location>
        <begin position="26"/>
        <end position="98"/>
    </location>
</feature>
<evidence type="ECO:0000256" key="6">
    <source>
        <dbReference type="ARBA" id="ARBA00023187"/>
    </source>
</evidence>
<evidence type="ECO:0000259" key="10">
    <source>
        <dbReference type="PROSITE" id="PS52002"/>
    </source>
</evidence>
<evidence type="ECO:0000256" key="2">
    <source>
        <dbReference type="ARBA" id="ARBA00004514"/>
    </source>
</evidence>
<dbReference type="GO" id="GO:0005829">
    <property type="term" value="C:cytosol"/>
    <property type="evidence" value="ECO:0007669"/>
    <property type="project" value="UniProtKB-SubCell"/>
</dbReference>
<dbReference type="GO" id="GO:0005681">
    <property type="term" value="C:spliceosomal complex"/>
    <property type="evidence" value="ECO:0007669"/>
    <property type="project" value="InterPro"/>
</dbReference>
<dbReference type="InterPro" id="IPR001163">
    <property type="entry name" value="Sm_dom_euk/arc"/>
</dbReference>
<accession>A0A7H9B5N4</accession>
<keyword evidence="6 9" id="KW-0508">mRNA splicing</keyword>
<organism evidence="11 12">
    <name type="scientific">Zygotorulaspora mrakii</name>
    <name type="common">Zygosaccharomyces mrakii</name>
    <dbReference type="NCBI Taxonomy" id="42260"/>
    <lineage>
        <taxon>Eukaryota</taxon>
        <taxon>Fungi</taxon>
        <taxon>Dikarya</taxon>
        <taxon>Ascomycota</taxon>
        <taxon>Saccharomycotina</taxon>
        <taxon>Saccharomycetes</taxon>
        <taxon>Saccharomycetales</taxon>
        <taxon>Saccharomycetaceae</taxon>
        <taxon>Zygotorulaspora</taxon>
    </lineage>
</organism>
<evidence type="ECO:0000256" key="5">
    <source>
        <dbReference type="ARBA" id="ARBA00022664"/>
    </source>
</evidence>
<dbReference type="GO" id="GO:0000387">
    <property type="term" value="P:spliceosomal snRNP assembly"/>
    <property type="evidence" value="ECO:0007669"/>
    <property type="project" value="UniProtKB-UniRule"/>
</dbReference>
<evidence type="ECO:0000256" key="3">
    <source>
        <dbReference type="ARBA" id="ARBA00008146"/>
    </source>
</evidence>
<dbReference type="GeneID" id="59237649"/>
<dbReference type="CDD" id="cd01721">
    <property type="entry name" value="Sm_D3"/>
    <property type="match status" value="1"/>
</dbReference>
<dbReference type="PANTHER" id="PTHR23338">
    <property type="entry name" value="SMALL NUCLEAR RIBONUCLEOPROTEIN SM"/>
    <property type="match status" value="1"/>
</dbReference>
<dbReference type="KEGG" id="zmk:HG535_0F04020"/>
<evidence type="ECO:0000256" key="9">
    <source>
        <dbReference type="RuleBase" id="RU365050"/>
    </source>
</evidence>
<evidence type="ECO:0000256" key="1">
    <source>
        <dbReference type="ARBA" id="ARBA00004123"/>
    </source>
</evidence>
<dbReference type="InterPro" id="IPR047575">
    <property type="entry name" value="Sm"/>
</dbReference>
<gene>
    <name evidence="11" type="ORF">HG535_0F04020</name>
</gene>
<evidence type="ECO:0000256" key="4">
    <source>
        <dbReference type="ARBA" id="ARBA00022490"/>
    </source>
</evidence>
<dbReference type="SMART" id="SM00651">
    <property type="entry name" value="Sm"/>
    <property type="match status" value="1"/>
</dbReference>
<keyword evidence="7 9" id="KW-0539">Nucleus</keyword>
<proteinExistence type="inferred from homology"/>
<comment type="subcellular location">
    <subcellularLocation>
        <location evidence="2">Cytoplasm</location>
        <location evidence="2">Cytosol</location>
    </subcellularLocation>
    <subcellularLocation>
        <location evidence="1 9">Nucleus</location>
    </subcellularLocation>
</comment>
<keyword evidence="8 9" id="KW-0687">Ribonucleoprotein</keyword>
<dbReference type="Proteomes" id="UP000509704">
    <property type="component" value="Chromosome 6"/>
</dbReference>
<comment type="similarity">
    <text evidence="3 9">Belongs to the snRNP core protein family.</text>
</comment>
<dbReference type="RefSeq" id="XP_037145616.1">
    <property type="nucleotide sequence ID" value="XM_037289721.1"/>
</dbReference>
<evidence type="ECO:0000313" key="11">
    <source>
        <dbReference type="EMBL" id="QLG73890.1"/>
    </source>
</evidence>
<dbReference type="InterPro" id="IPR010920">
    <property type="entry name" value="LSM_dom_sf"/>
</dbReference>
<dbReference type="AlphaFoldDB" id="A0A7H9B5N4"/>
<dbReference type="SUPFAM" id="SSF50182">
    <property type="entry name" value="Sm-like ribonucleoproteins"/>
    <property type="match status" value="1"/>
</dbReference>
<keyword evidence="5 9" id="KW-0507">mRNA processing</keyword>